<feature type="transmembrane region" description="Helical" evidence="1">
    <location>
        <begin position="341"/>
        <end position="360"/>
    </location>
</feature>
<keyword evidence="1" id="KW-0472">Membrane</keyword>
<evidence type="ECO:0000313" key="2">
    <source>
        <dbReference type="EMBL" id="OGG02537.1"/>
    </source>
</evidence>
<keyword evidence="1" id="KW-1133">Transmembrane helix</keyword>
<gene>
    <name evidence="2" type="ORF">A2Z33_01950</name>
</gene>
<feature type="transmembrane region" description="Helical" evidence="1">
    <location>
        <begin position="310"/>
        <end position="329"/>
    </location>
</feature>
<name>A0A1F5YRD2_9BACT</name>
<protein>
    <recommendedName>
        <fullName evidence="4">Glycosyltransferase RgtA/B/C/D-like domain-containing protein</fullName>
    </recommendedName>
</protein>
<feature type="transmembrane region" description="Helical" evidence="1">
    <location>
        <begin position="80"/>
        <end position="101"/>
    </location>
</feature>
<dbReference type="EMBL" id="MFJD01000007">
    <property type="protein sequence ID" value="OGG02537.1"/>
    <property type="molecule type" value="Genomic_DNA"/>
</dbReference>
<feature type="transmembrane region" description="Helical" evidence="1">
    <location>
        <begin position="163"/>
        <end position="189"/>
    </location>
</feature>
<reference evidence="2 3" key="1">
    <citation type="journal article" date="2016" name="Nat. Commun.">
        <title>Thousands of microbial genomes shed light on interconnected biogeochemical processes in an aquifer system.</title>
        <authorList>
            <person name="Anantharaman K."/>
            <person name="Brown C.T."/>
            <person name="Hug L.A."/>
            <person name="Sharon I."/>
            <person name="Castelle C.J."/>
            <person name="Probst A.J."/>
            <person name="Thomas B.C."/>
            <person name="Singh A."/>
            <person name="Wilkins M.J."/>
            <person name="Karaoz U."/>
            <person name="Brodie E.L."/>
            <person name="Williams K.H."/>
            <person name="Hubbard S.S."/>
            <person name="Banfield J.F."/>
        </authorList>
    </citation>
    <scope>NUCLEOTIDE SEQUENCE [LARGE SCALE GENOMIC DNA]</scope>
</reference>
<sequence>MPVRRAHAWLIATAFVAAFIALIPFVAETQFFIDDFPYALDNPSIINQPLKYFVEYTSLFGLYRPVSMVYYFFIYHIYFLSYRLAHTIPFVIHLTGGVLLVNVLKKHGMMLPLAVFSGLAYFLHPFAAEGYIWFAANNGTIAAVLFLWQGLIIENGTSQRRVLLPVFLITLISSQLYESTFFLFIPLSYLMVVQLRQSHAARLSTKLRIWIMMGLPAALYAATKFIFVGKTPRPLVDSLPRLLSNARDGFAAMFNVYSGVYFRDSFWLAYARNGLELVAINPLVLVSTAVFVLALLGVMLTSGYHRVRPYWWRVAFWVMCLAACFLPLLANKEFYFGFRSLFLPGMMAMVTVFFLLQAVLGENSLALLKLTGTVVLVMFLAVTASSADRYRLLFEEDMTRVRAIDEVVRSHFPDAPAGSVNVYMRSERPFDSRDTFWHADHLFSCFYYEWSSISCLRAVTDRVRVIAIEHVDGRRTVQEGHRFSTVSSYRPLLILKLDKFDRITVTGIYGK</sequence>
<accession>A0A1F5YRD2</accession>
<comment type="caution">
    <text evidence="2">The sequence shown here is derived from an EMBL/GenBank/DDBJ whole genome shotgun (WGS) entry which is preliminary data.</text>
</comment>
<organism evidence="2 3">
    <name type="scientific">Candidatus Gottesmanbacteria bacterium RBG_16_52_11</name>
    <dbReference type="NCBI Taxonomy" id="1798374"/>
    <lineage>
        <taxon>Bacteria</taxon>
        <taxon>Candidatus Gottesmaniibacteriota</taxon>
    </lineage>
</organism>
<keyword evidence="1" id="KW-0812">Transmembrane</keyword>
<evidence type="ECO:0000256" key="1">
    <source>
        <dbReference type="SAM" id="Phobius"/>
    </source>
</evidence>
<dbReference type="AlphaFoldDB" id="A0A1F5YRD2"/>
<dbReference type="STRING" id="1798374.A2Z33_01950"/>
<feature type="transmembrane region" description="Helical" evidence="1">
    <location>
        <begin position="53"/>
        <end position="73"/>
    </location>
</feature>
<feature type="transmembrane region" description="Helical" evidence="1">
    <location>
        <begin position="366"/>
        <end position="384"/>
    </location>
</feature>
<evidence type="ECO:0008006" key="4">
    <source>
        <dbReference type="Google" id="ProtNLM"/>
    </source>
</evidence>
<feature type="transmembrane region" description="Helical" evidence="1">
    <location>
        <begin position="283"/>
        <end position="304"/>
    </location>
</feature>
<feature type="transmembrane region" description="Helical" evidence="1">
    <location>
        <begin position="131"/>
        <end position="151"/>
    </location>
</feature>
<proteinExistence type="predicted"/>
<evidence type="ECO:0000313" key="3">
    <source>
        <dbReference type="Proteomes" id="UP000178448"/>
    </source>
</evidence>
<feature type="transmembrane region" description="Helical" evidence="1">
    <location>
        <begin position="209"/>
        <end position="229"/>
    </location>
</feature>
<dbReference type="Proteomes" id="UP000178448">
    <property type="component" value="Unassembled WGS sequence"/>
</dbReference>